<proteinExistence type="predicted"/>
<dbReference type="Proteomes" id="UP000299102">
    <property type="component" value="Unassembled WGS sequence"/>
</dbReference>
<organism evidence="1 2">
    <name type="scientific">Eumeta variegata</name>
    <name type="common">Bagworm moth</name>
    <name type="synonym">Eumeta japonica</name>
    <dbReference type="NCBI Taxonomy" id="151549"/>
    <lineage>
        <taxon>Eukaryota</taxon>
        <taxon>Metazoa</taxon>
        <taxon>Ecdysozoa</taxon>
        <taxon>Arthropoda</taxon>
        <taxon>Hexapoda</taxon>
        <taxon>Insecta</taxon>
        <taxon>Pterygota</taxon>
        <taxon>Neoptera</taxon>
        <taxon>Endopterygota</taxon>
        <taxon>Lepidoptera</taxon>
        <taxon>Glossata</taxon>
        <taxon>Ditrysia</taxon>
        <taxon>Tineoidea</taxon>
        <taxon>Psychidae</taxon>
        <taxon>Oiketicinae</taxon>
        <taxon>Eumeta</taxon>
    </lineage>
</organism>
<reference evidence="1 2" key="1">
    <citation type="journal article" date="2019" name="Commun. Biol.">
        <title>The bagworm genome reveals a unique fibroin gene that provides high tensile strength.</title>
        <authorList>
            <person name="Kono N."/>
            <person name="Nakamura H."/>
            <person name="Ohtoshi R."/>
            <person name="Tomita M."/>
            <person name="Numata K."/>
            <person name="Arakawa K."/>
        </authorList>
    </citation>
    <scope>NUCLEOTIDE SEQUENCE [LARGE SCALE GENOMIC DNA]</scope>
</reference>
<dbReference type="AlphaFoldDB" id="A0A4C1TKK0"/>
<accession>A0A4C1TKK0</accession>
<gene>
    <name evidence="1" type="ORF">EVAR_11413_1</name>
</gene>
<evidence type="ECO:0000313" key="2">
    <source>
        <dbReference type="Proteomes" id="UP000299102"/>
    </source>
</evidence>
<dbReference type="EMBL" id="BGZK01000069">
    <property type="protein sequence ID" value="GBP15109.1"/>
    <property type="molecule type" value="Genomic_DNA"/>
</dbReference>
<sequence>MGLRAFAHVDVELIPSYFTLIDLPVDPDPGPAGNHDHGHGLDSGLVPALDFDDRPVLTFGPSPALDFDSDPSLDFTRCSSFDCYSAIGHNNNMEETGRYY</sequence>
<name>A0A4C1TKK0_EUMVA</name>
<comment type="caution">
    <text evidence="1">The sequence shown here is derived from an EMBL/GenBank/DDBJ whole genome shotgun (WGS) entry which is preliminary data.</text>
</comment>
<protein>
    <submittedName>
        <fullName evidence="1">Uncharacterized protein</fullName>
    </submittedName>
</protein>
<evidence type="ECO:0000313" key="1">
    <source>
        <dbReference type="EMBL" id="GBP15109.1"/>
    </source>
</evidence>
<keyword evidence="2" id="KW-1185">Reference proteome</keyword>